<evidence type="ECO:0000313" key="6">
    <source>
        <dbReference type="EMBL" id="KAF2145489.1"/>
    </source>
</evidence>
<dbReference type="PROSITE" id="PS50113">
    <property type="entry name" value="PAC"/>
    <property type="match status" value="1"/>
</dbReference>
<dbReference type="InterPro" id="IPR035965">
    <property type="entry name" value="PAS-like_dom_sf"/>
</dbReference>
<dbReference type="NCBIfam" id="TIGR00229">
    <property type="entry name" value="sensory_box"/>
    <property type="match status" value="1"/>
</dbReference>
<keyword evidence="1" id="KW-0285">Flavoprotein</keyword>
<dbReference type="RefSeq" id="XP_033401201.1">
    <property type="nucleotide sequence ID" value="XM_033536514.1"/>
</dbReference>
<evidence type="ECO:0000256" key="2">
    <source>
        <dbReference type="ARBA" id="ARBA00022643"/>
    </source>
</evidence>
<dbReference type="EMBL" id="ML995477">
    <property type="protein sequence ID" value="KAF2145489.1"/>
    <property type="molecule type" value="Genomic_DNA"/>
</dbReference>
<evidence type="ECO:0000313" key="7">
    <source>
        <dbReference type="Proteomes" id="UP000799438"/>
    </source>
</evidence>
<dbReference type="Gene3D" id="3.30.450.20">
    <property type="entry name" value="PAS domain"/>
    <property type="match status" value="1"/>
</dbReference>
<name>A0A6A6BMX8_9PEZI</name>
<proteinExistence type="predicted"/>
<protein>
    <recommendedName>
        <fullName evidence="5">PAC domain-containing protein</fullName>
    </recommendedName>
</protein>
<dbReference type="Proteomes" id="UP000799438">
    <property type="component" value="Unassembled WGS sequence"/>
</dbReference>
<dbReference type="PANTHER" id="PTHR47429">
    <property type="entry name" value="PROTEIN TWIN LOV 1"/>
    <property type="match status" value="1"/>
</dbReference>
<feature type="domain" description="PAC" evidence="5">
    <location>
        <begin position="284"/>
        <end position="338"/>
    </location>
</feature>
<evidence type="ECO:0000256" key="1">
    <source>
        <dbReference type="ARBA" id="ARBA00022630"/>
    </source>
</evidence>
<dbReference type="AlphaFoldDB" id="A0A6A6BMX8"/>
<evidence type="ECO:0000259" key="5">
    <source>
        <dbReference type="PROSITE" id="PS50113"/>
    </source>
</evidence>
<evidence type="ECO:0000256" key="3">
    <source>
        <dbReference type="ARBA" id="ARBA00022991"/>
    </source>
</evidence>
<feature type="region of interest" description="Disordered" evidence="4">
    <location>
        <begin position="568"/>
        <end position="594"/>
    </location>
</feature>
<evidence type="ECO:0000256" key="4">
    <source>
        <dbReference type="SAM" id="MobiDB-lite"/>
    </source>
</evidence>
<dbReference type="InterPro" id="IPR000014">
    <property type="entry name" value="PAS"/>
</dbReference>
<dbReference type="InterPro" id="IPR000700">
    <property type="entry name" value="PAS-assoc_C"/>
</dbReference>
<dbReference type="SUPFAM" id="SSF55785">
    <property type="entry name" value="PYP-like sensor domain (PAS domain)"/>
    <property type="match status" value="1"/>
</dbReference>
<dbReference type="PANTHER" id="PTHR47429:SF9">
    <property type="entry name" value="PAS DOMAIN-CONTAINING PROTEIN"/>
    <property type="match status" value="1"/>
</dbReference>
<accession>A0A6A6BMX8</accession>
<dbReference type="GeneID" id="54294010"/>
<keyword evidence="3" id="KW-0157">Chromophore</keyword>
<gene>
    <name evidence="6" type="ORF">K452DRAFT_221374</name>
</gene>
<feature type="region of interest" description="Disordered" evidence="4">
    <location>
        <begin position="1"/>
        <end position="81"/>
    </location>
</feature>
<keyword evidence="7" id="KW-1185">Reference proteome</keyword>
<feature type="region of interest" description="Disordered" evidence="4">
    <location>
        <begin position="616"/>
        <end position="640"/>
    </location>
</feature>
<dbReference type="OrthoDB" id="447251at2759"/>
<sequence length="640" mass="70249">MSSTFTPSQILPEVPPRVDSRAFGDLSAIPEPASSSGVSPDGPSIFSGADGEQDFDEPTQATPSPTDEQGGFDLKPPPPKVTLSNAELISDRLFAADHLNLILRNQPSFHRFTAFLSQCRPHLAPTFIQYIECRKAILALEYANATAEQLSPAHDQSNPPLKAARTTSTFEARCQHALDTLLREALPAYLTHRFTQMVTEVLVKEITGNNTPIMRELVPGLAEVYCMADPSLPDCPIIYASDEFYRSTQYGRDYVIGRNCRFLQGPKTAPSSIHRLGEAMRHGEEICETVLNYRRDGSAFLNLLLLSPLCDNKGNARYFLGCQIDITNLIDEGKGLESFQILLEEDKMANRYGVNAQKKSEKALRDLSLLLNAEEMEIIQERRQNNSRPVTPAPSLSMRRFIGVDESAAINIWPPTSFGKSGRLPGVYQNFLLVRPYPSLRIIFTSAALRIPGLTQSRLLDRIGGPHNIREGIQSALADGVRVTAKVSWLTTTTTVASSGNTKDGHSRSNSLEGKPRWIHCTPLLGSDEKVGVWMVVMVEHENITGSLNVHSSPPRYGYRSHGGNYFSGTGTSNGRGSAGDKLDGESQLQWGASNGGEDSYAEYLRREKARFAVRSASTSGATSPRRMAPGGGKFREGFL</sequence>
<keyword evidence="2" id="KW-0288">FMN</keyword>
<dbReference type="Pfam" id="PF13426">
    <property type="entry name" value="PAS_9"/>
    <property type="match status" value="1"/>
</dbReference>
<organism evidence="6 7">
    <name type="scientific">Aplosporella prunicola CBS 121167</name>
    <dbReference type="NCBI Taxonomy" id="1176127"/>
    <lineage>
        <taxon>Eukaryota</taxon>
        <taxon>Fungi</taxon>
        <taxon>Dikarya</taxon>
        <taxon>Ascomycota</taxon>
        <taxon>Pezizomycotina</taxon>
        <taxon>Dothideomycetes</taxon>
        <taxon>Dothideomycetes incertae sedis</taxon>
        <taxon>Botryosphaeriales</taxon>
        <taxon>Aplosporellaceae</taxon>
        <taxon>Aplosporella</taxon>
    </lineage>
</organism>
<reference evidence="6" key="1">
    <citation type="journal article" date="2020" name="Stud. Mycol.">
        <title>101 Dothideomycetes genomes: a test case for predicting lifestyles and emergence of pathogens.</title>
        <authorList>
            <person name="Haridas S."/>
            <person name="Albert R."/>
            <person name="Binder M."/>
            <person name="Bloem J."/>
            <person name="Labutti K."/>
            <person name="Salamov A."/>
            <person name="Andreopoulos B."/>
            <person name="Baker S."/>
            <person name="Barry K."/>
            <person name="Bills G."/>
            <person name="Bluhm B."/>
            <person name="Cannon C."/>
            <person name="Castanera R."/>
            <person name="Culley D."/>
            <person name="Daum C."/>
            <person name="Ezra D."/>
            <person name="Gonzalez J."/>
            <person name="Henrissat B."/>
            <person name="Kuo A."/>
            <person name="Liang C."/>
            <person name="Lipzen A."/>
            <person name="Lutzoni F."/>
            <person name="Magnuson J."/>
            <person name="Mondo S."/>
            <person name="Nolan M."/>
            <person name="Ohm R."/>
            <person name="Pangilinan J."/>
            <person name="Park H.-J."/>
            <person name="Ramirez L."/>
            <person name="Alfaro M."/>
            <person name="Sun H."/>
            <person name="Tritt A."/>
            <person name="Yoshinaga Y."/>
            <person name="Zwiers L.-H."/>
            <person name="Turgeon B."/>
            <person name="Goodwin S."/>
            <person name="Spatafora J."/>
            <person name="Crous P."/>
            <person name="Grigoriev I."/>
        </authorList>
    </citation>
    <scope>NUCLEOTIDE SEQUENCE</scope>
    <source>
        <strain evidence="6">CBS 121167</strain>
    </source>
</reference>
<dbReference type="GO" id="GO:0005634">
    <property type="term" value="C:nucleus"/>
    <property type="evidence" value="ECO:0007669"/>
    <property type="project" value="TreeGrafter"/>
</dbReference>